<accession>A0A1E5GFT5</accession>
<name>A0A1E5GFT5_9ENTE</name>
<protein>
    <submittedName>
        <fullName evidence="3">Uncharacterized protein</fullName>
    </submittedName>
</protein>
<dbReference type="Proteomes" id="UP000094068">
    <property type="component" value="Unassembled WGS sequence"/>
</dbReference>
<keyword evidence="1" id="KW-0175">Coiled coil</keyword>
<dbReference type="STRING" id="903984.BCR21_09865"/>
<sequence>MELTAQQLFEDKNYRFNNQLEELQEAQRENKKEQGFIEQLQERFYSVQQQEHTLYGRSLNEVDPEERPFFEERQDEGFHLSRKALQEFEEEQEQLTQYRKNLFEQEDSVRSDQRAFLKSEGKENLNGT</sequence>
<dbReference type="AlphaFoldDB" id="A0A1E5GFT5"/>
<comment type="caution">
    <text evidence="3">The sequence shown here is derived from an EMBL/GenBank/DDBJ whole genome shotgun (WGS) entry which is preliminary data.</text>
</comment>
<gene>
    <name evidence="3" type="ORF">BCR21_09865</name>
</gene>
<keyword evidence="4" id="KW-1185">Reference proteome</keyword>
<feature type="coiled-coil region" evidence="1">
    <location>
        <begin position="9"/>
        <end position="43"/>
    </location>
</feature>
<dbReference type="OrthoDB" id="9903218at2"/>
<evidence type="ECO:0000256" key="1">
    <source>
        <dbReference type="SAM" id="Coils"/>
    </source>
</evidence>
<evidence type="ECO:0000313" key="4">
    <source>
        <dbReference type="Proteomes" id="UP000094068"/>
    </source>
</evidence>
<organism evidence="3 4">
    <name type="scientific">Enterococcus ureasiticus</name>
    <dbReference type="NCBI Taxonomy" id="903984"/>
    <lineage>
        <taxon>Bacteria</taxon>
        <taxon>Bacillati</taxon>
        <taxon>Bacillota</taxon>
        <taxon>Bacilli</taxon>
        <taxon>Lactobacillales</taxon>
        <taxon>Enterococcaceae</taxon>
        <taxon>Enterococcus</taxon>
    </lineage>
</organism>
<feature type="coiled-coil region" evidence="1">
    <location>
        <begin position="81"/>
        <end position="108"/>
    </location>
</feature>
<proteinExistence type="predicted"/>
<reference evidence="4" key="1">
    <citation type="submission" date="2016-09" db="EMBL/GenBank/DDBJ databases">
        <authorList>
            <person name="Gulvik C.A."/>
        </authorList>
    </citation>
    <scope>NUCLEOTIDE SEQUENCE [LARGE SCALE GENOMIC DNA]</scope>
    <source>
        <strain evidence="4">DSM 23328</strain>
    </source>
</reference>
<dbReference type="EMBL" id="MIJZ01000013">
    <property type="protein sequence ID" value="OEG11588.1"/>
    <property type="molecule type" value="Genomic_DNA"/>
</dbReference>
<evidence type="ECO:0000313" key="3">
    <source>
        <dbReference type="EMBL" id="OEG11588.1"/>
    </source>
</evidence>
<dbReference type="RefSeq" id="WP_069646349.1">
    <property type="nucleotide sequence ID" value="NZ_MIJZ01000013.1"/>
</dbReference>
<evidence type="ECO:0000256" key="2">
    <source>
        <dbReference type="SAM" id="MobiDB-lite"/>
    </source>
</evidence>
<feature type="region of interest" description="Disordered" evidence="2">
    <location>
        <begin position="108"/>
        <end position="128"/>
    </location>
</feature>